<accession>A0A315XZD0</accession>
<dbReference type="AlphaFoldDB" id="A0A315XZD0"/>
<evidence type="ECO:0000256" key="4">
    <source>
        <dbReference type="ARBA" id="ARBA00022618"/>
    </source>
</evidence>
<dbReference type="Proteomes" id="UP000245720">
    <property type="component" value="Unassembled WGS sequence"/>
</dbReference>
<comment type="subcellular location">
    <subcellularLocation>
        <location evidence="1">Cytoplasm</location>
    </subcellularLocation>
</comment>
<name>A0A315XZD0_RUMFL</name>
<dbReference type="InterPro" id="IPR007793">
    <property type="entry name" value="DivIVA_fam"/>
</dbReference>
<proteinExistence type="inferred from homology"/>
<keyword evidence="6" id="KW-0131">Cell cycle</keyword>
<dbReference type="GO" id="GO:0051301">
    <property type="term" value="P:cell division"/>
    <property type="evidence" value="ECO:0007669"/>
    <property type="project" value="UniProtKB-KW"/>
</dbReference>
<evidence type="ECO:0000313" key="8">
    <source>
        <dbReference type="EMBL" id="PWJ12664.1"/>
    </source>
</evidence>
<dbReference type="STRING" id="1265.SAMN02910280_2408"/>
<evidence type="ECO:0000256" key="2">
    <source>
        <dbReference type="ARBA" id="ARBA00009008"/>
    </source>
</evidence>
<dbReference type="Pfam" id="PF05103">
    <property type="entry name" value="DivIVA"/>
    <property type="match status" value="1"/>
</dbReference>
<evidence type="ECO:0000313" key="9">
    <source>
        <dbReference type="Proteomes" id="UP000245720"/>
    </source>
</evidence>
<dbReference type="RefSeq" id="WP_109726514.1">
    <property type="nucleotide sequence ID" value="NZ_CACVSX010000018.1"/>
</dbReference>
<dbReference type="PANTHER" id="PTHR35794">
    <property type="entry name" value="CELL DIVISION PROTEIN DIVIVA"/>
    <property type="match status" value="1"/>
</dbReference>
<sequence>MITSKDVRNKRFEKAAFGYKQEEIDEFLSQLEAELDEMERERAEANSKIQVLADKVREYMRDEDALKDALLGAQKQGHQVLNDANEKAEQIIAEAQAKADALEDEAVRQHAEAMEKNREEIAKEKEALIEAQQQVADFKKSLFDMYKSHLELISSMPETFEEATGADEPQTAEEIAAAVAAETEE</sequence>
<protein>
    <submittedName>
        <fullName evidence="8">Cell division initiation protein</fullName>
    </submittedName>
</protein>
<organism evidence="8 9">
    <name type="scientific">Ruminococcus flavefaciens</name>
    <dbReference type="NCBI Taxonomy" id="1265"/>
    <lineage>
        <taxon>Bacteria</taxon>
        <taxon>Bacillati</taxon>
        <taxon>Bacillota</taxon>
        <taxon>Clostridia</taxon>
        <taxon>Eubacteriales</taxon>
        <taxon>Oscillospiraceae</taxon>
        <taxon>Ruminococcus</taxon>
    </lineage>
</organism>
<dbReference type="GO" id="GO:0005737">
    <property type="term" value="C:cytoplasm"/>
    <property type="evidence" value="ECO:0007669"/>
    <property type="project" value="UniProtKB-SubCell"/>
</dbReference>
<dbReference type="InterPro" id="IPR019933">
    <property type="entry name" value="DivIVA_domain"/>
</dbReference>
<evidence type="ECO:0000256" key="6">
    <source>
        <dbReference type="ARBA" id="ARBA00023306"/>
    </source>
</evidence>
<keyword evidence="5 7" id="KW-0175">Coiled coil</keyword>
<gene>
    <name evidence="8" type="ORF">IE37_01747</name>
</gene>
<dbReference type="OrthoDB" id="9815492at2"/>
<dbReference type="NCBIfam" id="TIGR03544">
    <property type="entry name" value="DivI1A_domain"/>
    <property type="match status" value="1"/>
</dbReference>
<reference evidence="8 9" key="1">
    <citation type="submission" date="2018-05" db="EMBL/GenBank/DDBJ databases">
        <title>The Hungate 1000. A catalogue of reference genomes from the rumen microbiome.</title>
        <authorList>
            <person name="Kelly W."/>
        </authorList>
    </citation>
    <scope>NUCLEOTIDE SEQUENCE [LARGE SCALE GENOMIC DNA]</scope>
    <source>
        <strain evidence="8 9">SAb67</strain>
    </source>
</reference>
<feature type="coiled-coil region" evidence="7">
    <location>
        <begin position="21"/>
        <end position="141"/>
    </location>
</feature>
<dbReference type="PANTHER" id="PTHR35794:SF2">
    <property type="entry name" value="CELL DIVISION PROTEIN DIVIVA"/>
    <property type="match status" value="1"/>
</dbReference>
<dbReference type="EMBL" id="QGDI01000006">
    <property type="protein sequence ID" value="PWJ12664.1"/>
    <property type="molecule type" value="Genomic_DNA"/>
</dbReference>
<evidence type="ECO:0000256" key="1">
    <source>
        <dbReference type="ARBA" id="ARBA00004496"/>
    </source>
</evidence>
<comment type="caution">
    <text evidence="8">The sequence shown here is derived from an EMBL/GenBank/DDBJ whole genome shotgun (WGS) entry which is preliminary data.</text>
</comment>
<comment type="similarity">
    <text evidence="2">Belongs to the DivIVA family.</text>
</comment>
<dbReference type="Gene3D" id="6.10.250.660">
    <property type="match status" value="1"/>
</dbReference>
<evidence type="ECO:0000256" key="7">
    <source>
        <dbReference type="SAM" id="Coils"/>
    </source>
</evidence>
<evidence type="ECO:0000256" key="5">
    <source>
        <dbReference type="ARBA" id="ARBA00023054"/>
    </source>
</evidence>
<keyword evidence="3" id="KW-0963">Cytoplasm</keyword>
<evidence type="ECO:0000256" key="3">
    <source>
        <dbReference type="ARBA" id="ARBA00022490"/>
    </source>
</evidence>
<keyword evidence="4 8" id="KW-0132">Cell division</keyword>